<gene>
    <name evidence="1" type="ORF">SAMN06265182_2100</name>
</gene>
<sequence>MESRVELHKDIIEEKKRKKGLLEAIKEAIRESKPDFKFAGVTIFELGKEHAVALFLDEEENPITDMLIDIKKDITIKNPKEFRVKIKPEPQGMLHYELYEDGKTYEGKAYLLTPWIPYDEIIK</sequence>
<organism evidence="1 2">
    <name type="scientific">Persephonella hydrogeniphila</name>
    <dbReference type="NCBI Taxonomy" id="198703"/>
    <lineage>
        <taxon>Bacteria</taxon>
        <taxon>Pseudomonadati</taxon>
        <taxon>Aquificota</taxon>
        <taxon>Aquificia</taxon>
        <taxon>Aquificales</taxon>
        <taxon>Hydrogenothermaceae</taxon>
        <taxon>Persephonella</taxon>
    </lineage>
</organism>
<dbReference type="EMBL" id="OBEI01000015">
    <property type="protein sequence ID" value="SNZ11640.1"/>
    <property type="molecule type" value="Genomic_DNA"/>
</dbReference>
<evidence type="ECO:0000313" key="2">
    <source>
        <dbReference type="Proteomes" id="UP000219036"/>
    </source>
</evidence>
<dbReference type="Proteomes" id="UP000219036">
    <property type="component" value="Unassembled WGS sequence"/>
</dbReference>
<name>A0A285NQ42_9AQUI</name>
<evidence type="ECO:0000313" key="1">
    <source>
        <dbReference type="EMBL" id="SNZ11640.1"/>
    </source>
</evidence>
<dbReference type="AlphaFoldDB" id="A0A285NQ42"/>
<reference evidence="2" key="1">
    <citation type="submission" date="2017-09" db="EMBL/GenBank/DDBJ databases">
        <authorList>
            <person name="Varghese N."/>
            <person name="Submissions S."/>
        </authorList>
    </citation>
    <scope>NUCLEOTIDE SEQUENCE [LARGE SCALE GENOMIC DNA]</scope>
    <source>
        <strain evidence="2">DSM 15103</strain>
    </source>
</reference>
<proteinExistence type="predicted"/>
<protein>
    <submittedName>
        <fullName evidence="1">Uncharacterized protein</fullName>
    </submittedName>
</protein>
<keyword evidence="2" id="KW-1185">Reference proteome</keyword>
<accession>A0A285NQ42</accession>
<dbReference type="RefSeq" id="WP_097001236.1">
    <property type="nucleotide sequence ID" value="NZ_OBEI01000015.1"/>
</dbReference>